<dbReference type="InterPro" id="IPR017887">
    <property type="entry name" value="TF_TCP_subgr"/>
</dbReference>
<dbReference type="InterPro" id="IPR005333">
    <property type="entry name" value="Transcription_factor_TCP"/>
</dbReference>
<gene>
    <name evidence="10" type="ORF">V6N12_019110</name>
</gene>
<keyword evidence="2" id="KW-0217">Developmental protein</keyword>
<organism evidence="10 11">
    <name type="scientific">Hibiscus sabdariffa</name>
    <name type="common">roselle</name>
    <dbReference type="NCBI Taxonomy" id="183260"/>
    <lineage>
        <taxon>Eukaryota</taxon>
        <taxon>Viridiplantae</taxon>
        <taxon>Streptophyta</taxon>
        <taxon>Embryophyta</taxon>
        <taxon>Tracheophyta</taxon>
        <taxon>Spermatophyta</taxon>
        <taxon>Magnoliopsida</taxon>
        <taxon>eudicotyledons</taxon>
        <taxon>Gunneridae</taxon>
        <taxon>Pentapetalae</taxon>
        <taxon>rosids</taxon>
        <taxon>malvids</taxon>
        <taxon>Malvales</taxon>
        <taxon>Malvaceae</taxon>
        <taxon>Malvoideae</taxon>
        <taxon>Hibiscus</taxon>
    </lineage>
</organism>
<dbReference type="PROSITE" id="PS51369">
    <property type="entry name" value="TCP"/>
    <property type="match status" value="1"/>
</dbReference>
<dbReference type="Pfam" id="PF03634">
    <property type="entry name" value="TCP"/>
    <property type="match status" value="1"/>
</dbReference>
<feature type="domain" description="TCP" evidence="8">
    <location>
        <begin position="131"/>
        <end position="189"/>
    </location>
</feature>
<evidence type="ECO:0000256" key="4">
    <source>
        <dbReference type="ARBA" id="ARBA00023125"/>
    </source>
</evidence>
<name>A0ABR2B9Z8_9ROSI</name>
<feature type="domain" description="R" evidence="9">
    <location>
        <begin position="250"/>
        <end position="267"/>
    </location>
</feature>
<dbReference type="InterPro" id="IPR017888">
    <property type="entry name" value="CYC/TB1_R_domain"/>
</dbReference>
<evidence type="ECO:0000259" key="9">
    <source>
        <dbReference type="PROSITE" id="PS51370"/>
    </source>
</evidence>
<dbReference type="Proteomes" id="UP001472677">
    <property type="component" value="Unassembled WGS sequence"/>
</dbReference>
<evidence type="ECO:0000313" key="10">
    <source>
        <dbReference type="EMBL" id="KAK8503942.1"/>
    </source>
</evidence>
<keyword evidence="3" id="KW-0805">Transcription regulation</keyword>
<evidence type="ECO:0000256" key="1">
    <source>
        <dbReference type="ARBA" id="ARBA00004123"/>
    </source>
</evidence>
<dbReference type="EMBL" id="JBBPBM010000147">
    <property type="protein sequence ID" value="KAK8503942.1"/>
    <property type="molecule type" value="Genomic_DNA"/>
</dbReference>
<keyword evidence="6" id="KW-0539">Nucleus</keyword>
<sequence length="409" mass="46039">MEPGGSVSRVSFSSVPSPTIYLGLLRLRLRLGHFCTDNTTTPYIKPDDLPLSFFHLPSPYYNQCELELEDHHVFESQHHDDDDDDDDDGKFFHQKAMVTDNSVSETIINVPGCGNISTDHRLQQMPRKGSKKDRHSKINTANGLRDRRMRLSLDVARDFFGLQDMLGYDKASRTVEWLLIQAKPEIRKLMNNNCFSFAASKSSSSTSEAEVVSGIHNHAALEGSISEGKPSKKEKKERRQRKTSFRPLARDLRDKARERARARTKAKSMLSPRSCNETRDHDLNKFGSWSSFETGKRSGVQVHNKNNPFSQQPNNSNIHGDHMIDESLAIMNKWSPSSVFNCLQNTGINQEVSPLIAYSCHESKYHITCFQDEVAGSNSDEPIYLLAAAAAHSLSPLANHGRPATIRNL</sequence>
<protein>
    <submittedName>
        <fullName evidence="10">Uncharacterized protein</fullName>
    </submittedName>
</protein>
<keyword evidence="4" id="KW-0238">DNA-binding</keyword>
<evidence type="ECO:0000259" key="8">
    <source>
        <dbReference type="PROSITE" id="PS51369"/>
    </source>
</evidence>
<accession>A0ABR2B9Z8</accession>
<comment type="caution">
    <text evidence="10">The sequence shown here is derived from an EMBL/GenBank/DDBJ whole genome shotgun (WGS) entry which is preliminary data.</text>
</comment>
<evidence type="ECO:0000313" key="11">
    <source>
        <dbReference type="Proteomes" id="UP001472677"/>
    </source>
</evidence>
<feature type="region of interest" description="Disordered" evidence="7">
    <location>
        <begin position="220"/>
        <end position="277"/>
    </location>
</feature>
<proteinExistence type="predicted"/>
<evidence type="ECO:0000256" key="3">
    <source>
        <dbReference type="ARBA" id="ARBA00023015"/>
    </source>
</evidence>
<comment type="subcellular location">
    <subcellularLocation>
        <location evidence="1">Nucleus</location>
    </subcellularLocation>
</comment>
<evidence type="ECO:0000256" key="6">
    <source>
        <dbReference type="ARBA" id="ARBA00023242"/>
    </source>
</evidence>
<feature type="compositionally biased region" description="Basic and acidic residues" evidence="7">
    <location>
        <begin position="248"/>
        <end position="261"/>
    </location>
</feature>
<feature type="compositionally biased region" description="Basic residues" evidence="7">
    <location>
        <begin position="232"/>
        <end position="244"/>
    </location>
</feature>
<evidence type="ECO:0000256" key="7">
    <source>
        <dbReference type="SAM" id="MobiDB-lite"/>
    </source>
</evidence>
<keyword evidence="11" id="KW-1185">Reference proteome</keyword>
<dbReference type="PANTHER" id="PTHR31072">
    <property type="entry name" value="TRANSCRIPTION FACTOR TCP4-RELATED"/>
    <property type="match status" value="1"/>
</dbReference>
<dbReference type="PROSITE" id="PS51370">
    <property type="entry name" value="R"/>
    <property type="match status" value="1"/>
</dbReference>
<evidence type="ECO:0000256" key="2">
    <source>
        <dbReference type="ARBA" id="ARBA00022473"/>
    </source>
</evidence>
<keyword evidence="5" id="KW-0804">Transcription</keyword>
<reference evidence="10 11" key="1">
    <citation type="journal article" date="2024" name="G3 (Bethesda)">
        <title>Genome assembly of Hibiscus sabdariffa L. provides insights into metabolisms of medicinal natural products.</title>
        <authorList>
            <person name="Kim T."/>
        </authorList>
    </citation>
    <scope>NUCLEOTIDE SEQUENCE [LARGE SCALE GENOMIC DNA]</scope>
    <source>
        <strain evidence="10">TK-2024</strain>
        <tissue evidence="10">Old leaves</tissue>
    </source>
</reference>
<dbReference type="PANTHER" id="PTHR31072:SF226">
    <property type="entry name" value="TRANSCRIPTION FACTOR TCP18"/>
    <property type="match status" value="1"/>
</dbReference>
<evidence type="ECO:0000256" key="5">
    <source>
        <dbReference type="ARBA" id="ARBA00023163"/>
    </source>
</evidence>